<keyword evidence="2" id="KW-0805">Transcription regulation</keyword>
<dbReference type="Gene3D" id="1.10.357.10">
    <property type="entry name" value="Tetracycline Repressor, domain 2"/>
    <property type="match status" value="1"/>
</dbReference>
<dbReference type="SUPFAM" id="SSF48498">
    <property type="entry name" value="Tetracyclin repressor-like, C-terminal domain"/>
    <property type="match status" value="1"/>
</dbReference>
<dbReference type="Proteomes" id="UP000075221">
    <property type="component" value="Chromosome"/>
</dbReference>
<keyword evidence="4" id="KW-0804">Transcription</keyword>
<dbReference type="EMBL" id="CP014352">
    <property type="protein sequence ID" value="AMS06584.1"/>
    <property type="molecule type" value="Genomic_DNA"/>
</dbReference>
<dbReference type="GO" id="GO:0003700">
    <property type="term" value="F:DNA-binding transcription factor activity"/>
    <property type="evidence" value="ECO:0007669"/>
    <property type="project" value="TreeGrafter"/>
</dbReference>
<evidence type="ECO:0000256" key="2">
    <source>
        <dbReference type="ARBA" id="ARBA00023015"/>
    </source>
</evidence>
<evidence type="ECO:0000313" key="10">
    <source>
        <dbReference type="Proteomes" id="UP000075221"/>
    </source>
</evidence>
<accession>A0A142KKE6</accession>
<evidence type="ECO:0000313" key="11">
    <source>
        <dbReference type="Proteomes" id="UP000178666"/>
    </source>
</evidence>
<dbReference type="InterPro" id="IPR003012">
    <property type="entry name" value="Tet_transcr_reg_TetR"/>
</dbReference>
<dbReference type="PRINTS" id="PR00400">
    <property type="entry name" value="TETREPRESSOR"/>
</dbReference>
<proteinExistence type="predicted"/>
<dbReference type="GO" id="GO:0000976">
    <property type="term" value="F:transcription cis-regulatory region binding"/>
    <property type="evidence" value="ECO:0007669"/>
    <property type="project" value="TreeGrafter"/>
</dbReference>
<dbReference type="PROSITE" id="PS50977">
    <property type="entry name" value="HTH_TETR_2"/>
    <property type="match status" value="1"/>
</dbReference>
<dbReference type="GO" id="GO:0045892">
    <property type="term" value="P:negative regulation of DNA-templated transcription"/>
    <property type="evidence" value="ECO:0007669"/>
    <property type="project" value="InterPro"/>
</dbReference>
<reference evidence="8 11" key="1">
    <citation type="journal article" date="2016" name="Plant Dis.">
        <title>Improved production of propionic acid using genome shuffling.</title>
        <authorList>
            <person name="Luna-Flores C.H."/>
            <person name="Palfreyman R.W."/>
            <person name="Kromer J.O."/>
            <person name="Nielsen L.K."/>
            <person name="Marcellin E."/>
        </authorList>
    </citation>
    <scope>NUCLEOTIDE SEQUENCE [LARGE SCALE GENOMIC DNA]</scope>
    <source>
        <strain evidence="8 11">F3E8</strain>
    </source>
</reference>
<reference evidence="7 10" key="2">
    <citation type="submission" date="2016-02" db="EMBL/GenBank/DDBJ databases">
        <title>Complete Genome Sequence of Propionibacterium acidipropionici ATCC 55737.</title>
        <authorList>
            <person name="Luna Flores C.H."/>
            <person name="Nielsen L.K."/>
            <person name="Marcellin E."/>
        </authorList>
    </citation>
    <scope>NUCLEOTIDE SEQUENCE [LARGE SCALE GENOMIC DNA]</scope>
    <source>
        <strain evidence="7 10">ATCC 55737</strain>
    </source>
</reference>
<dbReference type="Proteomes" id="UP000178666">
    <property type="component" value="Chromosome"/>
</dbReference>
<dbReference type="Pfam" id="PF00440">
    <property type="entry name" value="TetR_N"/>
    <property type="match status" value="1"/>
</dbReference>
<name>A0A142KKE6_9ACTN</name>
<dbReference type="OMA" id="MYALGRF"/>
<dbReference type="InterPro" id="IPR001647">
    <property type="entry name" value="HTH_TetR"/>
</dbReference>
<dbReference type="InterPro" id="IPR050109">
    <property type="entry name" value="HTH-type_TetR-like_transc_reg"/>
</dbReference>
<evidence type="ECO:0000259" key="6">
    <source>
        <dbReference type="PROSITE" id="PS50977"/>
    </source>
</evidence>
<dbReference type="OrthoDB" id="3819648at2"/>
<sequence length="201" mass="21356">MSLNRQDVVRAAVEVLDRYGLEDLTMRRLAGLLGVKAGALYWHVENKQTLLALVSDEILGQGRGGASAVAPIDEGLGPAEGLRRWAGAFRGALLRHRDGAEVVSSTLPVGLGRIDPAEPVSGLLERSGLSAQQRRFCSRALVHFILGHVIEEQTRSQLHDLGVVGEFDPQGEQEDFERGLELLVTGVCALVDGGDGAGGAS</sequence>
<evidence type="ECO:0000256" key="1">
    <source>
        <dbReference type="ARBA" id="ARBA00022491"/>
    </source>
</evidence>
<dbReference type="EMBL" id="CP015970">
    <property type="protein sequence ID" value="AOZ45371.1"/>
    <property type="molecule type" value="Genomic_DNA"/>
</dbReference>
<dbReference type="InterPro" id="IPR004111">
    <property type="entry name" value="Repressor_TetR_C"/>
</dbReference>
<dbReference type="Gene3D" id="1.10.10.60">
    <property type="entry name" value="Homeodomain-like"/>
    <property type="match status" value="1"/>
</dbReference>
<evidence type="ECO:0000313" key="9">
    <source>
        <dbReference type="EMBL" id="AOZ48026.1"/>
    </source>
</evidence>
<feature type="DNA-binding region" description="H-T-H motif" evidence="5">
    <location>
        <begin position="25"/>
        <end position="44"/>
    </location>
</feature>
<keyword evidence="1" id="KW-0678">Repressor</keyword>
<protein>
    <submittedName>
        <fullName evidence="7">TetR family transcriptional regulator</fullName>
    </submittedName>
</protein>
<dbReference type="Pfam" id="PF02909">
    <property type="entry name" value="TetR_C_1"/>
    <property type="match status" value="1"/>
</dbReference>
<gene>
    <name evidence="8" type="ORF">A8L58_00125</name>
    <name evidence="9" type="ORF">A8L58_16650</name>
    <name evidence="7" type="ORF">AXH35_15190</name>
</gene>
<dbReference type="GeneID" id="88086520"/>
<dbReference type="InterPro" id="IPR036271">
    <property type="entry name" value="Tet_transcr_reg_TetR-rel_C_sf"/>
</dbReference>
<keyword evidence="3 5" id="KW-0238">DNA-binding</keyword>
<keyword evidence="11" id="KW-1185">Reference proteome</keyword>
<dbReference type="PANTHER" id="PTHR30055:SF234">
    <property type="entry name" value="HTH-TYPE TRANSCRIPTIONAL REGULATOR BETI"/>
    <property type="match status" value="1"/>
</dbReference>
<dbReference type="AlphaFoldDB" id="A0A142KKE6"/>
<dbReference type="InterPro" id="IPR009057">
    <property type="entry name" value="Homeodomain-like_sf"/>
</dbReference>
<dbReference type="PANTHER" id="PTHR30055">
    <property type="entry name" value="HTH-TYPE TRANSCRIPTIONAL REGULATOR RUTR"/>
    <property type="match status" value="1"/>
</dbReference>
<evidence type="ECO:0000256" key="5">
    <source>
        <dbReference type="PROSITE-ProRule" id="PRU00335"/>
    </source>
</evidence>
<dbReference type="SUPFAM" id="SSF46689">
    <property type="entry name" value="Homeodomain-like"/>
    <property type="match status" value="1"/>
</dbReference>
<evidence type="ECO:0000313" key="8">
    <source>
        <dbReference type="EMBL" id="AOZ45371.1"/>
    </source>
</evidence>
<dbReference type="GO" id="GO:0046677">
    <property type="term" value="P:response to antibiotic"/>
    <property type="evidence" value="ECO:0007669"/>
    <property type="project" value="InterPro"/>
</dbReference>
<dbReference type="PRINTS" id="PR00455">
    <property type="entry name" value="HTHTETR"/>
</dbReference>
<dbReference type="RefSeq" id="WP_015069763.1">
    <property type="nucleotide sequence ID" value="NZ_CP013126.1"/>
</dbReference>
<feature type="domain" description="HTH tetR-type" evidence="6">
    <location>
        <begin position="2"/>
        <end position="62"/>
    </location>
</feature>
<dbReference type="EMBL" id="CP015970">
    <property type="protein sequence ID" value="AOZ48026.1"/>
    <property type="molecule type" value="Genomic_DNA"/>
</dbReference>
<dbReference type="KEGG" id="aaci:ASQ49_16080"/>
<evidence type="ECO:0000313" key="7">
    <source>
        <dbReference type="EMBL" id="AMS06584.1"/>
    </source>
</evidence>
<evidence type="ECO:0000256" key="3">
    <source>
        <dbReference type="ARBA" id="ARBA00023125"/>
    </source>
</evidence>
<organism evidence="7 10">
    <name type="scientific">Acidipropionibacterium acidipropionici</name>
    <dbReference type="NCBI Taxonomy" id="1748"/>
    <lineage>
        <taxon>Bacteria</taxon>
        <taxon>Bacillati</taxon>
        <taxon>Actinomycetota</taxon>
        <taxon>Actinomycetes</taxon>
        <taxon>Propionibacteriales</taxon>
        <taxon>Propionibacteriaceae</taxon>
        <taxon>Acidipropionibacterium</taxon>
    </lineage>
</organism>
<evidence type="ECO:0000256" key="4">
    <source>
        <dbReference type="ARBA" id="ARBA00023163"/>
    </source>
</evidence>